<feature type="transmembrane region" description="Helical" evidence="5">
    <location>
        <begin position="20"/>
        <end position="39"/>
    </location>
</feature>
<dbReference type="STRING" id="684552.SAMN04489719_0356"/>
<feature type="transmembrane region" description="Helical" evidence="5">
    <location>
        <begin position="247"/>
        <end position="268"/>
    </location>
</feature>
<dbReference type="PANTHER" id="PTHR40761:SF1">
    <property type="entry name" value="CONSERVED INTEGRAL MEMBRANE ALANINE VALINE AND LEUCINE RICH PROTEIN-RELATED"/>
    <property type="match status" value="1"/>
</dbReference>
<dbReference type="Pfam" id="PF05653">
    <property type="entry name" value="Mg_trans_NIPA"/>
    <property type="match status" value="1"/>
</dbReference>
<name>A0A1H1L165_9MICO</name>
<protein>
    <submittedName>
        <fullName evidence="6">Magnesium transporter NIPA</fullName>
    </submittedName>
</protein>
<accession>A0A1H1L165</accession>
<keyword evidence="2 5" id="KW-0812">Transmembrane</keyword>
<evidence type="ECO:0000313" key="6">
    <source>
        <dbReference type="EMBL" id="SDR68266.1"/>
    </source>
</evidence>
<evidence type="ECO:0000256" key="4">
    <source>
        <dbReference type="ARBA" id="ARBA00023136"/>
    </source>
</evidence>
<evidence type="ECO:0000313" key="7">
    <source>
        <dbReference type="Proteomes" id="UP000199649"/>
    </source>
</evidence>
<dbReference type="RefSeq" id="WP_172801956.1">
    <property type="nucleotide sequence ID" value="NZ_LT629734.1"/>
</dbReference>
<feature type="transmembrane region" description="Helical" evidence="5">
    <location>
        <begin position="215"/>
        <end position="235"/>
    </location>
</feature>
<evidence type="ECO:0000256" key="3">
    <source>
        <dbReference type="ARBA" id="ARBA00022989"/>
    </source>
</evidence>
<feature type="transmembrane region" description="Helical" evidence="5">
    <location>
        <begin position="184"/>
        <end position="209"/>
    </location>
</feature>
<feature type="transmembrane region" description="Helical" evidence="5">
    <location>
        <begin position="127"/>
        <end position="147"/>
    </location>
</feature>
<comment type="subcellular location">
    <subcellularLocation>
        <location evidence="1">Membrane</location>
        <topology evidence="1">Multi-pass membrane protein</topology>
    </subcellularLocation>
</comment>
<dbReference type="GO" id="GO:0016020">
    <property type="term" value="C:membrane"/>
    <property type="evidence" value="ECO:0007669"/>
    <property type="project" value="UniProtKB-SubCell"/>
</dbReference>
<sequence length="314" mass="33057">MLFTALDDFAAEISLTPLQALGIPVALVGAIFLSVGTQFQHRGVGHFEGGDQRGAHLGGSALLRLLRSPAWVLGTLLLGLAIVMQLGALALAPLIVVQPLGAVALVVTAILNSRLANIRLDHRSIRAIGACLFGIGIFVTVAAIFAVERPIQDRQLLTVLSLLVVALVALGAAWWWFRHRANAIFYIVAAGVLYGFVVTLSKIVINRIISGNFEGLTIICGVAMLIAMLVGSYAVQLAHASGPPDLVIAGLTVVDPLVAVLIGVTVLGEAAETPPWAIMVFAGAGAIAIWGVFQLARHHPQIRPLETAPEEDHD</sequence>
<feature type="transmembrane region" description="Helical" evidence="5">
    <location>
        <begin position="96"/>
        <end position="115"/>
    </location>
</feature>
<keyword evidence="7" id="KW-1185">Reference proteome</keyword>
<dbReference type="GO" id="GO:0015095">
    <property type="term" value="F:magnesium ion transmembrane transporter activity"/>
    <property type="evidence" value="ECO:0007669"/>
    <property type="project" value="InterPro"/>
</dbReference>
<evidence type="ECO:0000256" key="5">
    <source>
        <dbReference type="SAM" id="Phobius"/>
    </source>
</evidence>
<feature type="transmembrane region" description="Helical" evidence="5">
    <location>
        <begin position="274"/>
        <end position="293"/>
    </location>
</feature>
<keyword evidence="3 5" id="KW-1133">Transmembrane helix</keyword>
<proteinExistence type="predicted"/>
<reference evidence="7" key="1">
    <citation type="submission" date="2016-10" db="EMBL/GenBank/DDBJ databases">
        <authorList>
            <person name="Varghese N."/>
            <person name="Submissions S."/>
        </authorList>
    </citation>
    <scope>NUCLEOTIDE SEQUENCE [LARGE SCALE GENOMIC DNA]</scope>
    <source>
        <strain evidence="7">DSM 22965</strain>
    </source>
</reference>
<gene>
    <name evidence="6" type="ORF">SAMN04489719_0356</name>
</gene>
<organism evidence="6 7">
    <name type="scientific">Agrococcus carbonis</name>
    <dbReference type="NCBI Taxonomy" id="684552"/>
    <lineage>
        <taxon>Bacteria</taxon>
        <taxon>Bacillati</taxon>
        <taxon>Actinomycetota</taxon>
        <taxon>Actinomycetes</taxon>
        <taxon>Micrococcales</taxon>
        <taxon>Microbacteriaceae</taxon>
        <taxon>Agrococcus</taxon>
    </lineage>
</organism>
<dbReference type="Proteomes" id="UP000199649">
    <property type="component" value="Chromosome I"/>
</dbReference>
<evidence type="ECO:0000256" key="1">
    <source>
        <dbReference type="ARBA" id="ARBA00004141"/>
    </source>
</evidence>
<dbReference type="InterPro" id="IPR008521">
    <property type="entry name" value="Mg_trans_NIPA"/>
</dbReference>
<feature type="transmembrane region" description="Helical" evidence="5">
    <location>
        <begin position="159"/>
        <end position="177"/>
    </location>
</feature>
<dbReference type="AlphaFoldDB" id="A0A1H1L165"/>
<keyword evidence="4 5" id="KW-0472">Membrane</keyword>
<evidence type="ECO:0000256" key="2">
    <source>
        <dbReference type="ARBA" id="ARBA00022692"/>
    </source>
</evidence>
<dbReference type="EMBL" id="LT629734">
    <property type="protein sequence ID" value="SDR68266.1"/>
    <property type="molecule type" value="Genomic_DNA"/>
</dbReference>
<dbReference type="PANTHER" id="PTHR40761">
    <property type="entry name" value="CONSERVED INTEGRAL MEMBRANE ALANINE VALINE AND LEUCINE RICH PROTEIN-RELATED"/>
    <property type="match status" value="1"/>
</dbReference>
<feature type="transmembrane region" description="Helical" evidence="5">
    <location>
        <begin position="70"/>
        <end position="90"/>
    </location>
</feature>